<dbReference type="SUPFAM" id="SSF56176">
    <property type="entry name" value="FAD-binding/transporter-associated domain-like"/>
    <property type="match status" value="1"/>
</dbReference>
<keyword evidence="9" id="KW-0411">Iron-sulfur</keyword>
<dbReference type="EC" id="1.1.2.4" evidence="10"/>
<evidence type="ECO:0000256" key="7">
    <source>
        <dbReference type="ARBA" id="ARBA00023002"/>
    </source>
</evidence>
<dbReference type="InterPro" id="IPR006094">
    <property type="entry name" value="Oxid_FAD_bind_N"/>
</dbReference>
<dbReference type="InterPro" id="IPR009051">
    <property type="entry name" value="Helical_ferredxn"/>
</dbReference>
<keyword evidence="8" id="KW-0408">Iron</keyword>
<dbReference type="InterPro" id="IPR016164">
    <property type="entry name" value="FAD-linked_Oxase-like_C"/>
</dbReference>
<dbReference type="InterPro" id="IPR016166">
    <property type="entry name" value="FAD-bd_PCMH"/>
</dbReference>
<name>A0A7W9ZIC1_NOVIT</name>
<dbReference type="SUPFAM" id="SSF55103">
    <property type="entry name" value="FAD-linked oxidases, C-terminal domain"/>
    <property type="match status" value="1"/>
</dbReference>
<dbReference type="PROSITE" id="PS51379">
    <property type="entry name" value="4FE4S_FER_2"/>
    <property type="match status" value="2"/>
</dbReference>
<evidence type="ECO:0000256" key="5">
    <source>
        <dbReference type="ARBA" id="ARBA00022827"/>
    </source>
</evidence>
<evidence type="ECO:0000313" key="13">
    <source>
        <dbReference type="EMBL" id="MBB6211990.1"/>
    </source>
</evidence>
<evidence type="ECO:0000313" key="14">
    <source>
        <dbReference type="Proteomes" id="UP000544872"/>
    </source>
</evidence>
<dbReference type="EMBL" id="JACIIX010000015">
    <property type="protein sequence ID" value="MBB6211990.1"/>
    <property type="molecule type" value="Genomic_DNA"/>
</dbReference>
<dbReference type="PANTHER" id="PTHR11748:SF111">
    <property type="entry name" value="D-LACTATE DEHYDROGENASE, MITOCHONDRIAL-RELATED"/>
    <property type="match status" value="1"/>
</dbReference>
<keyword evidence="4" id="KW-0479">Metal-binding</keyword>
<dbReference type="InterPro" id="IPR004017">
    <property type="entry name" value="Cys_rich_dom"/>
</dbReference>
<sequence length="958" mass="103882">MNALTLDPGLSTDALIRDLAAHFPADRLVTDRLRRLAWGTDASFYRLIPRVVVVVESEEEVQTLLGVCRTHAAPVTFRAAGTSLSGQAVTDSVLAVLGEGWQDARILEDGAAIALQPGVVGAEANRLLAPLGRKIGPDPASINSAMVGGIAANNSSGMCCGTAQNTYRTLRSLKVILHDGTLLDTGSDLSRAVFTQRHKGLLDSLLALRNEVLADFSLTRRIHDKFKIKNTTGYSLNALLDYEDPIDILAHLMIGSEGTLGFISEVVLDTVPDHPHKATTLAFFETAEIAARAVMELKRTPVAAVELIDAAGLKSIAGKPGLPKILTKLPPQGTALLIEVHAETAEQMNHQIGLLLVAMADVPVLEPVRFTTDPSQRELYWKVRKGLFPLVGALRQDGTTVLIEDIAFPIRYLADGVVELQGLFEKHGYEQGIIFGHALEGNLHFVFAQDFNSPEEVARYAALMDDVTDMVVRFGGSLKAEHGTGRNMAPFVEREWGRQAYSLMVRLKNLLDPDNLLNAGVIINDDPEIHLKNLKPLPVADAIVDKCIECGFCEVKCPSAGFTLSPRQRIVGWRELSRRRAEGVTVTAEDKAVLDDLAGAYDYAGIDTCAACGLCATACPMGIETGALIRKLRGAAKTERQRWIGQKAADHYDTMLTATRLGLRAASMARSLIGNTGMKALLDTARKIIPALPHWRSTMPTASKAKIKTTIRDEIVNGGVVYFPSCAARTMGPSADDPDKDPLPVVMERLLNRAGFQVFYPNGPVESLCCGQPFQSKGLDKQANQKLSELEKTLWWASNAGQYPVLMDTSPCAFRAQTAGKERLQFVDITDFLHDRVLPNLKIYRKEKAVTVHCTCSGQKMGNTTKLKALAAACAERVVTPAGVTCCGFAGDKGFFTPELNRHALRRLGKSLDADITEGVSTSRTCEIGLSEMSGIPYHSIAYLLDRCSTPPEGLAED</sequence>
<evidence type="ECO:0000259" key="12">
    <source>
        <dbReference type="PROSITE" id="PS51387"/>
    </source>
</evidence>
<dbReference type="Pfam" id="PF02754">
    <property type="entry name" value="CCG"/>
    <property type="match status" value="2"/>
</dbReference>
<dbReference type="Gene3D" id="1.10.1060.10">
    <property type="entry name" value="Alpha-helical ferredoxin"/>
    <property type="match status" value="1"/>
</dbReference>
<evidence type="ECO:0000256" key="10">
    <source>
        <dbReference type="ARBA" id="ARBA00038897"/>
    </source>
</evidence>
<dbReference type="SUPFAM" id="SSF46548">
    <property type="entry name" value="alpha-helical ferredoxin"/>
    <property type="match status" value="1"/>
</dbReference>
<evidence type="ECO:0000256" key="9">
    <source>
        <dbReference type="ARBA" id="ARBA00023014"/>
    </source>
</evidence>
<dbReference type="Pfam" id="PF01565">
    <property type="entry name" value="FAD_binding_4"/>
    <property type="match status" value="1"/>
</dbReference>
<dbReference type="Pfam" id="PF13183">
    <property type="entry name" value="Fer4_8"/>
    <property type="match status" value="1"/>
</dbReference>
<dbReference type="GO" id="GO:1903457">
    <property type="term" value="P:lactate catabolic process"/>
    <property type="evidence" value="ECO:0007669"/>
    <property type="project" value="TreeGrafter"/>
</dbReference>
<dbReference type="Proteomes" id="UP000544872">
    <property type="component" value="Unassembled WGS sequence"/>
</dbReference>
<organism evidence="13 14">
    <name type="scientific">Novispirillum itersonii</name>
    <name type="common">Aquaspirillum itersonii</name>
    <dbReference type="NCBI Taxonomy" id="189"/>
    <lineage>
        <taxon>Bacteria</taxon>
        <taxon>Pseudomonadati</taxon>
        <taxon>Pseudomonadota</taxon>
        <taxon>Alphaproteobacteria</taxon>
        <taxon>Rhodospirillales</taxon>
        <taxon>Novispirillaceae</taxon>
        <taxon>Novispirillum</taxon>
    </lineage>
</organism>
<dbReference type="InterPro" id="IPR016169">
    <property type="entry name" value="FAD-bd_PCMH_sub2"/>
</dbReference>
<dbReference type="PROSITE" id="PS00198">
    <property type="entry name" value="4FE4S_FER_1"/>
    <property type="match status" value="2"/>
</dbReference>
<dbReference type="AlphaFoldDB" id="A0A7W9ZIC1"/>
<accession>A0A7W9ZIC1</accession>
<dbReference type="PROSITE" id="PS51387">
    <property type="entry name" value="FAD_PCMH"/>
    <property type="match status" value="1"/>
</dbReference>
<feature type="domain" description="4Fe-4S ferredoxin-type" evidence="11">
    <location>
        <begin position="536"/>
        <end position="567"/>
    </location>
</feature>
<feature type="domain" description="FAD-binding PCMH-type" evidence="12">
    <location>
        <begin position="45"/>
        <end position="273"/>
    </location>
</feature>
<evidence type="ECO:0000256" key="3">
    <source>
        <dbReference type="ARBA" id="ARBA00022630"/>
    </source>
</evidence>
<comment type="cofactor">
    <cofactor evidence="1">
        <name>FAD</name>
        <dbReference type="ChEBI" id="CHEBI:57692"/>
    </cofactor>
</comment>
<evidence type="ECO:0000256" key="2">
    <source>
        <dbReference type="ARBA" id="ARBA00008000"/>
    </source>
</evidence>
<evidence type="ECO:0000256" key="8">
    <source>
        <dbReference type="ARBA" id="ARBA00023004"/>
    </source>
</evidence>
<dbReference type="GO" id="GO:0046872">
    <property type="term" value="F:metal ion binding"/>
    <property type="evidence" value="ECO:0007669"/>
    <property type="project" value="UniProtKB-KW"/>
</dbReference>
<dbReference type="Gene3D" id="3.30.70.2740">
    <property type="match status" value="1"/>
</dbReference>
<comment type="similarity">
    <text evidence="2">Belongs to the FAD-binding oxidoreductase/transferase type 4 family.</text>
</comment>
<dbReference type="Pfam" id="PF02913">
    <property type="entry name" value="FAD-oxidase_C"/>
    <property type="match status" value="1"/>
</dbReference>
<dbReference type="InterPro" id="IPR004113">
    <property type="entry name" value="FAD-bd_oxidored_4_C"/>
</dbReference>
<dbReference type="InterPro" id="IPR016167">
    <property type="entry name" value="FAD-bd_PCMH_sub1"/>
</dbReference>
<dbReference type="GO" id="GO:0004458">
    <property type="term" value="F:D-lactate dehydrogenase (cytochrome) activity"/>
    <property type="evidence" value="ECO:0007669"/>
    <property type="project" value="UniProtKB-EC"/>
</dbReference>
<keyword evidence="3" id="KW-0285">Flavoprotein</keyword>
<dbReference type="InterPro" id="IPR036318">
    <property type="entry name" value="FAD-bd_PCMH-like_sf"/>
</dbReference>
<protein>
    <recommendedName>
        <fullName evidence="10">D-lactate dehydrogenase (cytochrome)</fullName>
        <ecNumber evidence="10">1.1.2.4</ecNumber>
    </recommendedName>
</protein>
<dbReference type="GO" id="GO:0051536">
    <property type="term" value="F:iron-sulfur cluster binding"/>
    <property type="evidence" value="ECO:0007669"/>
    <property type="project" value="UniProtKB-KW"/>
</dbReference>
<dbReference type="GO" id="GO:0071949">
    <property type="term" value="F:FAD binding"/>
    <property type="evidence" value="ECO:0007669"/>
    <property type="project" value="InterPro"/>
</dbReference>
<proteinExistence type="inferred from homology"/>
<evidence type="ECO:0000259" key="11">
    <source>
        <dbReference type="PROSITE" id="PS51379"/>
    </source>
</evidence>
<evidence type="ECO:0000256" key="1">
    <source>
        <dbReference type="ARBA" id="ARBA00001974"/>
    </source>
</evidence>
<keyword evidence="14" id="KW-1185">Reference proteome</keyword>
<keyword evidence="5" id="KW-0274">FAD</keyword>
<dbReference type="RefSeq" id="WP_184265243.1">
    <property type="nucleotide sequence ID" value="NZ_JACIIX010000015.1"/>
</dbReference>
<dbReference type="PANTHER" id="PTHR11748">
    <property type="entry name" value="D-LACTATE DEHYDROGENASE"/>
    <property type="match status" value="1"/>
</dbReference>
<evidence type="ECO:0000256" key="6">
    <source>
        <dbReference type="ARBA" id="ARBA00022946"/>
    </source>
</evidence>
<gene>
    <name evidence="13" type="ORF">FHS48_003436</name>
</gene>
<dbReference type="InterPro" id="IPR017896">
    <property type="entry name" value="4Fe4S_Fe-S-bd"/>
</dbReference>
<reference evidence="13 14" key="1">
    <citation type="submission" date="2020-08" db="EMBL/GenBank/DDBJ databases">
        <title>Genomic Encyclopedia of Type Strains, Phase IV (KMG-IV): sequencing the most valuable type-strain genomes for metagenomic binning, comparative biology and taxonomic classification.</title>
        <authorList>
            <person name="Goeker M."/>
        </authorList>
    </citation>
    <scope>NUCLEOTIDE SEQUENCE [LARGE SCALE GENOMIC DNA]</scope>
    <source>
        <strain evidence="13 14">DSM 11590</strain>
    </source>
</reference>
<keyword evidence="6" id="KW-0809">Transit peptide</keyword>
<dbReference type="InterPro" id="IPR017900">
    <property type="entry name" value="4Fe4S_Fe_S_CS"/>
</dbReference>
<dbReference type="Gene3D" id="3.30.43.10">
    <property type="entry name" value="Uridine Diphospho-n-acetylenolpyruvylglucosamine Reductase, domain 2"/>
    <property type="match status" value="1"/>
</dbReference>
<feature type="domain" description="4Fe-4S ferredoxin-type" evidence="11">
    <location>
        <begin position="599"/>
        <end position="623"/>
    </location>
</feature>
<evidence type="ECO:0000256" key="4">
    <source>
        <dbReference type="ARBA" id="ARBA00022723"/>
    </source>
</evidence>
<keyword evidence="7" id="KW-0560">Oxidoreductase</keyword>
<comment type="caution">
    <text evidence="13">The sequence shown here is derived from an EMBL/GenBank/DDBJ whole genome shotgun (WGS) entry which is preliminary data.</text>
</comment>
<dbReference type="Gene3D" id="3.30.465.10">
    <property type="match status" value="1"/>
</dbReference>
<dbReference type="GO" id="GO:0008720">
    <property type="term" value="F:D-lactate dehydrogenase (NAD+) activity"/>
    <property type="evidence" value="ECO:0007669"/>
    <property type="project" value="TreeGrafter"/>
</dbReference>